<evidence type="ECO:0000313" key="2">
    <source>
        <dbReference type="EMBL" id="XDO96707.1"/>
    </source>
</evidence>
<organism evidence="2">
    <name type="scientific">Caulobacter sp. 73W</name>
    <dbReference type="NCBI Taxonomy" id="3161137"/>
    <lineage>
        <taxon>Bacteria</taxon>
        <taxon>Pseudomonadati</taxon>
        <taxon>Pseudomonadota</taxon>
        <taxon>Alphaproteobacteria</taxon>
        <taxon>Caulobacterales</taxon>
        <taxon>Caulobacteraceae</taxon>
        <taxon>Caulobacter</taxon>
    </lineage>
</organism>
<dbReference type="AlphaFoldDB" id="A0AB39KS62"/>
<feature type="signal peptide" evidence="1">
    <location>
        <begin position="1"/>
        <end position="20"/>
    </location>
</feature>
<keyword evidence="1" id="KW-0732">Signal</keyword>
<gene>
    <name evidence="2" type="ORF">ABOZ73_18380</name>
</gene>
<name>A0AB39KS62_9CAUL</name>
<dbReference type="EMBL" id="CP158375">
    <property type="protein sequence ID" value="XDO96707.1"/>
    <property type="molecule type" value="Genomic_DNA"/>
</dbReference>
<evidence type="ECO:0000256" key="1">
    <source>
        <dbReference type="SAM" id="SignalP"/>
    </source>
</evidence>
<accession>A0AB39KS62</accession>
<protein>
    <recommendedName>
        <fullName evidence="3">Flagellar protein FliL</fullName>
    </recommendedName>
</protein>
<reference evidence="2" key="1">
    <citation type="submission" date="2024-06" db="EMBL/GenBank/DDBJ databases">
        <title>Caulobacter inopinatus, sp. nov.</title>
        <authorList>
            <person name="Donachie S.P."/>
        </authorList>
    </citation>
    <scope>NUCLEOTIDE SEQUENCE</scope>
    <source>
        <strain evidence="2">73W</strain>
    </source>
</reference>
<proteinExistence type="predicted"/>
<dbReference type="RefSeq" id="WP_369059547.1">
    <property type="nucleotide sequence ID" value="NZ_CP158375.1"/>
</dbReference>
<evidence type="ECO:0008006" key="3">
    <source>
        <dbReference type="Google" id="ProtNLM"/>
    </source>
</evidence>
<sequence length="155" mass="16508">MLRRAFLTGLTLTAATAAHARSGGGGAKKSEDAEDKGKNGPWVDVAAVALPIVVNGALVNYVFVRLRVDLTEGSDFAVLKQKEPMLRDAIIRASYRTPFGKKDDVQEIDEARLKAAVKQAAVQVLGAKATGPVTIISQKPRRYLKAPSTKTAAAH</sequence>
<feature type="chain" id="PRO_5044244104" description="Flagellar protein FliL" evidence="1">
    <location>
        <begin position="21"/>
        <end position="155"/>
    </location>
</feature>